<accession>A0ABN8QTH9</accession>
<proteinExistence type="predicted"/>
<comment type="caution">
    <text evidence="2">The sequence shown here is derived from an EMBL/GenBank/DDBJ whole genome shotgun (WGS) entry which is preliminary data.</text>
</comment>
<dbReference type="EMBL" id="CALNXI010001475">
    <property type="protein sequence ID" value="CAH3170161.1"/>
    <property type="molecule type" value="Genomic_DNA"/>
</dbReference>
<organism evidence="2 3">
    <name type="scientific">Porites evermanni</name>
    <dbReference type="NCBI Taxonomy" id="104178"/>
    <lineage>
        <taxon>Eukaryota</taxon>
        <taxon>Metazoa</taxon>
        <taxon>Cnidaria</taxon>
        <taxon>Anthozoa</taxon>
        <taxon>Hexacorallia</taxon>
        <taxon>Scleractinia</taxon>
        <taxon>Fungiina</taxon>
        <taxon>Poritidae</taxon>
        <taxon>Porites</taxon>
    </lineage>
</organism>
<keyword evidence="3" id="KW-1185">Reference proteome</keyword>
<evidence type="ECO:0000259" key="1">
    <source>
        <dbReference type="PROSITE" id="PS51886"/>
    </source>
</evidence>
<reference evidence="2 3" key="1">
    <citation type="submission" date="2022-05" db="EMBL/GenBank/DDBJ databases">
        <authorList>
            <consortium name="Genoscope - CEA"/>
            <person name="William W."/>
        </authorList>
    </citation>
    <scope>NUCLEOTIDE SEQUENCE [LARGE SCALE GENOMIC DNA]</scope>
</reference>
<evidence type="ECO:0000313" key="2">
    <source>
        <dbReference type="EMBL" id="CAH3170161.1"/>
    </source>
</evidence>
<dbReference type="Pfam" id="PF07534">
    <property type="entry name" value="TLD"/>
    <property type="match status" value="1"/>
</dbReference>
<evidence type="ECO:0000313" key="3">
    <source>
        <dbReference type="Proteomes" id="UP001159427"/>
    </source>
</evidence>
<dbReference type="PROSITE" id="PS51886">
    <property type="entry name" value="TLDC"/>
    <property type="match status" value="1"/>
</dbReference>
<dbReference type="InterPro" id="IPR006571">
    <property type="entry name" value="TLDc_dom"/>
</dbReference>
<gene>
    <name evidence="2" type="ORF">PEVE_00007150</name>
</gene>
<name>A0ABN8QTH9_9CNID</name>
<sequence>MIHVFSFSEFSINSTILQRNQYYLRHLHRFLASAPEVGEDSSWFLCYNATSHGWGAKTFHDRCDGKKNTVTIIQKDQYVFGGYTDIPWESSGNYAETPNAFIFSLNNFGGLAPFVSKVKPQYTELAIQRHSFYGPKFGQDLIIYLGAGNIHLSKAGLGMAYADPPAKQDPLTVLAGTKYFSPNEVEVFYLDPSR</sequence>
<protein>
    <recommendedName>
        <fullName evidence="1">TLDc domain-containing protein</fullName>
    </recommendedName>
</protein>
<dbReference type="SMART" id="SM00584">
    <property type="entry name" value="TLDc"/>
    <property type="match status" value="1"/>
</dbReference>
<feature type="domain" description="TLDc" evidence="1">
    <location>
        <begin position="15"/>
        <end position="191"/>
    </location>
</feature>
<dbReference type="Proteomes" id="UP001159427">
    <property type="component" value="Unassembled WGS sequence"/>
</dbReference>